<dbReference type="OrthoDB" id="9789573at2"/>
<gene>
    <name evidence="2" type="ORF">D7318_19755</name>
    <name evidence="1" type="ORF">D7319_18770</name>
</gene>
<dbReference type="Pfam" id="PF02566">
    <property type="entry name" value="OsmC"/>
    <property type="match status" value="1"/>
</dbReference>
<dbReference type="SUPFAM" id="SSF82784">
    <property type="entry name" value="OsmC-like"/>
    <property type="match status" value="1"/>
</dbReference>
<dbReference type="EMBL" id="RBDY01000015">
    <property type="protein sequence ID" value="RKN19585.1"/>
    <property type="molecule type" value="Genomic_DNA"/>
</dbReference>
<name>A0A3A9WI64_9ACTN</name>
<dbReference type="Proteomes" id="UP000268652">
    <property type="component" value="Unassembled WGS sequence"/>
</dbReference>
<dbReference type="EMBL" id="RBDX01000015">
    <property type="protein sequence ID" value="RKN07396.1"/>
    <property type="molecule type" value="Genomic_DNA"/>
</dbReference>
<evidence type="ECO:0000313" key="3">
    <source>
        <dbReference type="Proteomes" id="UP000268652"/>
    </source>
</evidence>
<keyword evidence="3" id="KW-1185">Reference proteome</keyword>
<evidence type="ECO:0000313" key="1">
    <source>
        <dbReference type="EMBL" id="RKN07396.1"/>
    </source>
</evidence>
<organism evidence="1 4">
    <name type="scientific">Streptomyces radicis</name>
    <dbReference type="NCBI Taxonomy" id="1750517"/>
    <lineage>
        <taxon>Bacteria</taxon>
        <taxon>Bacillati</taxon>
        <taxon>Actinomycetota</taxon>
        <taxon>Actinomycetes</taxon>
        <taxon>Kitasatosporales</taxon>
        <taxon>Streptomycetaceae</taxon>
        <taxon>Streptomyces</taxon>
    </lineage>
</organism>
<proteinExistence type="predicted"/>
<accession>A0A3A9WI64</accession>
<dbReference type="InterPro" id="IPR003718">
    <property type="entry name" value="OsmC/Ohr_fam"/>
</dbReference>
<sequence length="143" mass="15267">MTAPTEGRSAVSGRLTGTSGRYLLSAGTNHLVSDSRSGQPEAITAGELFMAAVASCALSNIDRHGTDLGADLTDATVRAESLRDAEDETRYREVRLTVDLPHVPAPTAREIIARFTGTCPIYNTIRRGGTIALHLEPPRLAHD</sequence>
<dbReference type="InterPro" id="IPR036102">
    <property type="entry name" value="OsmC/Ohrsf"/>
</dbReference>
<protein>
    <submittedName>
        <fullName evidence="1">OsmC family peroxiredoxin</fullName>
    </submittedName>
</protein>
<reference evidence="3 4" key="1">
    <citation type="submission" date="2018-09" db="EMBL/GenBank/DDBJ databases">
        <title>Streptomyces sp. nov. DS1-2, an endophytic actinomycete isolated from roots of Dendrobium scabrilingue.</title>
        <authorList>
            <person name="Kuncharoen N."/>
            <person name="Kudo T."/>
            <person name="Ohkuma M."/>
            <person name="Yuki M."/>
            <person name="Tanasupawat S."/>
        </authorList>
    </citation>
    <scope>NUCLEOTIDE SEQUENCE [LARGE SCALE GENOMIC DNA]</scope>
    <source>
        <strain evidence="1 4">AZ1-7</strain>
        <strain evidence="2 3">DS1-2</strain>
    </source>
</reference>
<dbReference type="RefSeq" id="WP_120698455.1">
    <property type="nucleotide sequence ID" value="NZ_RBDX01000015.1"/>
</dbReference>
<evidence type="ECO:0000313" key="4">
    <source>
        <dbReference type="Proteomes" id="UP000275024"/>
    </source>
</evidence>
<dbReference type="InterPro" id="IPR015946">
    <property type="entry name" value="KH_dom-like_a/b"/>
</dbReference>
<dbReference type="Proteomes" id="UP000275024">
    <property type="component" value="Unassembled WGS sequence"/>
</dbReference>
<dbReference type="Gene3D" id="3.30.300.20">
    <property type="match status" value="1"/>
</dbReference>
<evidence type="ECO:0000313" key="2">
    <source>
        <dbReference type="EMBL" id="RKN19585.1"/>
    </source>
</evidence>
<dbReference type="AlphaFoldDB" id="A0A3A9WI64"/>
<comment type="caution">
    <text evidence="1">The sequence shown here is derived from an EMBL/GenBank/DDBJ whole genome shotgun (WGS) entry which is preliminary data.</text>
</comment>